<keyword evidence="2" id="KW-0472">Membrane</keyword>
<feature type="transmembrane region" description="Helical" evidence="2">
    <location>
        <begin position="142"/>
        <end position="163"/>
    </location>
</feature>
<feature type="compositionally biased region" description="Basic and acidic residues" evidence="1">
    <location>
        <begin position="217"/>
        <end position="227"/>
    </location>
</feature>
<dbReference type="AlphaFoldDB" id="A0A4R9ARZ6"/>
<dbReference type="EMBL" id="SOHL01000025">
    <property type="protein sequence ID" value="TFD68674.1"/>
    <property type="molecule type" value="Genomic_DNA"/>
</dbReference>
<keyword evidence="4" id="KW-1185">Reference proteome</keyword>
<comment type="caution">
    <text evidence="3">The sequence shown here is derived from an EMBL/GenBank/DDBJ whole genome shotgun (WGS) entry which is preliminary data.</text>
</comment>
<dbReference type="Proteomes" id="UP000297983">
    <property type="component" value="Unassembled WGS sequence"/>
</dbReference>
<feature type="transmembrane region" description="Helical" evidence="2">
    <location>
        <begin position="58"/>
        <end position="79"/>
    </location>
</feature>
<dbReference type="RefSeq" id="WP_134552464.1">
    <property type="nucleotide sequence ID" value="NZ_SOHL01000025.1"/>
</dbReference>
<dbReference type="InterPro" id="IPR019051">
    <property type="entry name" value="Trp_biosyn_TM_oprn/chp"/>
</dbReference>
<dbReference type="Pfam" id="PF09534">
    <property type="entry name" value="Trp_oprn_chp"/>
    <property type="match status" value="1"/>
</dbReference>
<evidence type="ECO:0000256" key="1">
    <source>
        <dbReference type="SAM" id="MobiDB-lite"/>
    </source>
</evidence>
<name>A0A4R9ARZ6_9MICO</name>
<feature type="transmembrane region" description="Helical" evidence="2">
    <location>
        <begin position="86"/>
        <end position="107"/>
    </location>
</feature>
<evidence type="ECO:0000313" key="3">
    <source>
        <dbReference type="EMBL" id="TFD68674.1"/>
    </source>
</evidence>
<evidence type="ECO:0008006" key="5">
    <source>
        <dbReference type="Google" id="ProtNLM"/>
    </source>
</evidence>
<evidence type="ECO:0000256" key="2">
    <source>
        <dbReference type="SAM" id="Phobius"/>
    </source>
</evidence>
<accession>A0A4R9ARZ6</accession>
<keyword evidence="2" id="KW-1133">Transmembrane helix</keyword>
<sequence length="227" mass="22990">MATESAKRMSPRRLKLVLLLTILGASALAMLAWTQVWVHAEVGLPDAGTQVLQIDGAIAAPALTALALSGFALAGALTIAGRLIRIVLGALEVLLGFSVFLAAFLAVSDPSRASAAAVTAATGIAGHESIALSVLGTIVTPWPFVAMGAAVIMAATGVAVVLTSGRWPGPTRKYQAVRFEPVASPDGSVPASTLSGRAPGGSTEEPAPSDSVGDWDDLSRGDDPTAR</sequence>
<reference evidence="3 4" key="1">
    <citation type="submission" date="2019-03" db="EMBL/GenBank/DDBJ databases">
        <title>Genomics of glacier-inhabiting Cryobacterium strains.</title>
        <authorList>
            <person name="Liu Q."/>
            <person name="Xin Y.-H."/>
        </authorList>
    </citation>
    <scope>NUCLEOTIDE SEQUENCE [LARGE SCALE GENOMIC DNA]</scope>
    <source>
        <strain evidence="3 4">Hz16</strain>
    </source>
</reference>
<protein>
    <recommendedName>
        <fullName evidence="5">Peptidase</fullName>
    </recommendedName>
</protein>
<proteinExistence type="predicted"/>
<keyword evidence="2" id="KW-0812">Transmembrane</keyword>
<gene>
    <name evidence="3" type="ORF">E3T50_13095</name>
</gene>
<feature type="region of interest" description="Disordered" evidence="1">
    <location>
        <begin position="182"/>
        <end position="227"/>
    </location>
</feature>
<organism evidence="3 4">
    <name type="scientific">Cryobacterium gelidum</name>
    <dbReference type="NCBI Taxonomy" id="1259164"/>
    <lineage>
        <taxon>Bacteria</taxon>
        <taxon>Bacillati</taxon>
        <taxon>Actinomycetota</taxon>
        <taxon>Actinomycetes</taxon>
        <taxon>Micrococcales</taxon>
        <taxon>Microbacteriaceae</taxon>
        <taxon>Cryobacterium</taxon>
    </lineage>
</organism>
<evidence type="ECO:0000313" key="4">
    <source>
        <dbReference type="Proteomes" id="UP000297983"/>
    </source>
</evidence>